<sequence length="428" mass="44383">MGEIVEKARAAIGRVEALGDAASAIFTEFSPARILQAAAEAEALVVAADRPLPLAGMLVSVKDLYDEAGQRTTAASLLLKDREPAIEDCPVVARIKAAGGVPFGRTSMSEFAYSGVGLNPHYGTPSNVFEEGGIPGGSTSGGGVTVGLGLCEVALGTDTGGSVRIPSAINGLYGHKPSQDKVPLDGVHPLAVSFDSCGPLASDFATMLAAYQVMSGGDAPGVEAPTGSLRLVVPENAFTNDLDAWSRGHFDAAKARLAEAGHELVPLDLGFLQDALLLNKILISAEAHELYGDHLDTLVSVGDPRVLTRIRFRETLSDDEVAEARAARIEVIARTAEALSGFDALIAPTLQIFPPSIADTLADFDRINAAMLRNTSLLNLADGCAMSMPTHTTGAGRPGALMIGGIKGHDERVLSVGARLDRDLNGAG</sequence>
<evidence type="ECO:0000259" key="1">
    <source>
        <dbReference type="Pfam" id="PF01425"/>
    </source>
</evidence>
<protein>
    <submittedName>
        <fullName evidence="2">Aspartyl-tRNA(Asn)/glutamyl-tRNA(Gln) amidotransferase subunit A</fullName>
    </submittedName>
</protein>
<evidence type="ECO:0000313" key="3">
    <source>
        <dbReference type="Proteomes" id="UP000219331"/>
    </source>
</evidence>
<dbReference type="Proteomes" id="UP000219331">
    <property type="component" value="Unassembled WGS sequence"/>
</dbReference>
<dbReference type="SUPFAM" id="SSF75304">
    <property type="entry name" value="Amidase signature (AS) enzymes"/>
    <property type="match status" value="1"/>
</dbReference>
<dbReference type="InterPro" id="IPR000120">
    <property type="entry name" value="Amidase"/>
</dbReference>
<dbReference type="InterPro" id="IPR036928">
    <property type="entry name" value="AS_sf"/>
</dbReference>
<dbReference type="AlphaFoldDB" id="A0A285SIN1"/>
<feature type="domain" description="Amidase" evidence="1">
    <location>
        <begin position="9"/>
        <end position="414"/>
    </location>
</feature>
<name>A0A285SIN1_9HYPH</name>
<dbReference type="EMBL" id="OBML01000005">
    <property type="protein sequence ID" value="SOC07200.1"/>
    <property type="molecule type" value="Genomic_DNA"/>
</dbReference>
<dbReference type="OrthoDB" id="9811471at2"/>
<accession>A0A285SIN1</accession>
<evidence type="ECO:0000313" key="2">
    <source>
        <dbReference type="EMBL" id="SOC07200.1"/>
    </source>
</evidence>
<dbReference type="InterPro" id="IPR023631">
    <property type="entry name" value="Amidase_dom"/>
</dbReference>
<dbReference type="Gene3D" id="3.90.1300.10">
    <property type="entry name" value="Amidase signature (AS) domain"/>
    <property type="match status" value="1"/>
</dbReference>
<dbReference type="PANTHER" id="PTHR11895">
    <property type="entry name" value="TRANSAMIDASE"/>
    <property type="match status" value="1"/>
</dbReference>
<reference evidence="2 3" key="1">
    <citation type="submission" date="2017-08" db="EMBL/GenBank/DDBJ databases">
        <authorList>
            <person name="de Groot N.N."/>
        </authorList>
    </citation>
    <scope>NUCLEOTIDE SEQUENCE [LARGE SCALE GENOMIC DNA]</scope>
    <source>
        <strain evidence="2 3">USBA 352</strain>
    </source>
</reference>
<keyword evidence="3" id="KW-1185">Reference proteome</keyword>
<organism evidence="2 3">
    <name type="scientific">Stappia indica</name>
    <dbReference type="NCBI Taxonomy" id="538381"/>
    <lineage>
        <taxon>Bacteria</taxon>
        <taxon>Pseudomonadati</taxon>
        <taxon>Pseudomonadota</taxon>
        <taxon>Alphaproteobacteria</taxon>
        <taxon>Hyphomicrobiales</taxon>
        <taxon>Stappiaceae</taxon>
        <taxon>Stappia</taxon>
    </lineage>
</organism>
<gene>
    <name evidence="2" type="ORF">SAMN05421512_105315</name>
</gene>
<proteinExistence type="predicted"/>
<dbReference type="RefSeq" id="WP_097174944.1">
    <property type="nucleotide sequence ID" value="NZ_OBML01000005.1"/>
</dbReference>
<dbReference type="STRING" id="538381.GCA_001696535_01905"/>
<keyword evidence="2" id="KW-0808">Transferase</keyword>
<dbReference type="Pfam" id="PF01425">
    <property type="entry name" value="Amidase"/>
    <property type="match status" value="1"/>
</dbReference>
<dbReference type="GO" id="GO:0016740">
    <property type="term" value="F:transferase activity"/>
    <property type="evidence" value="ECO:0007669"/>
    <property type="project" value="UniProtKB-KW"/>
</dbReference>
<dbReference type="PANTHER" id="PTHR11895:SF176">
    <property type="entry name" value="AMIDASE AMID-RELATED"/>
    <property type="match status" value="1"/>
</dbReference>